<dbReference type="Proteomes" id="UP000243342">
    <property type="component" value="Unassembled WGS sequence"/>
</dbReference>
<protein>
    <recommendedName>
        <fullName evidence="2">Histidine kinase/HSP90-like ATPase domain-containing protein</fullName>
    </recommendedName>
</protein>
<name>A0A1J7C938_9ACTN</name>
<dbReference type="SUPFAM" id="SSF55874">
    <property type="entry name" value="ATPase domain of HSP90 chaperone/DNA topoisomerase II/histidine kinase"/>
    <property type="match status" value="1"/>
</dbReference>
<keyword evidence="4" id="KW-1185">Reference proteome</keyword>
<dbReference type="PROSITE" id="PS51257">
    <property type="entry name" value="PROKAR_LIPOPROTEIN"/>
    <property type="match status" value="1"/>
</dbReference>
<gene>
    <name evidence="3" type="ORF">BIV57_17815</name>
</gene>
<dbReference type="InterPro" id="IPR003594">
    <property type="entry name" value="HATPase_dom"/>
</dbReference>
<organism evidence="3 4">
    <name type="scientific">Mangrovactinospora gilvigrisea</name>
    <dbReference type="NCBI Taxonomy" id="1428644"/>
    <lineage>
        <taxon>Bacteria</taxon>
        <taxon>Bacillati</taxon>
        <taxon>Actinomycetota</taxon>
        <taxon>Actinomycetes</taxon>
        <taxon>Kitasatosporales</taxon>
        <taxon>Streptomycetaceae</taxon>
        <taxon>Mangrovactinospora</taxon>
    </lineage>
</organism>
<dbReference type="InterPro" id="IPR050267">
    <property type="entry name" value="Anti-sigma-factor_SerPK"/>
</dbReference>
<dbReference type="Pfam" id="PF13581">
    <property type="entry name" value="HATPase_c_2"/>
    <property type="match status" value="1"/>
</dbReference>
<keyword evidence="1" id="KW-0723">Serine/threonine-protein kinase</keyword>
<dbReference type="EMBL" id="MLCF01000112">
    <property type="protein sequence ID" value="OIV36154.1"/>
    <property type="molecule type" value="Genomic_DNA"/>
</dbReference>
<dbReference type="RefSeq" id="WP_071657900.1">
    <property type="nucleotide sequence ID" value="NZ_MLCF01000112.1"/>
</dbReference>
<evidence type="ECO:0000313" key="3">
    <source>
        <dbReference type="EMBL" id="OIV36154.1"/>
    </source>
</evidence>
<dbReference type="GO" id="GO:0004674">
    <property type="term" value="F:protein serine/threonine kinase activity"/>
    <property type="evidence" value="ECO:0007669"/>
    <property type="project" value="UniProtKB-KW"/>
</dbReference>
<evidence type="ECO:0000259" key="2">
    <source>
        <dbReference type="Pfam" id="PF13581"/>
    </source>
</evidence>
<evidence type="ECO:0000313" key="4">
    <source>
        <dbReference type="Proteomes" id="UP000243342"/>
    </source>
</evidence>
<dbReference type="PANTHER" id="PTHR35526">
    <property type="entry name" value="ANTI-SIGMA-F FACTOR RSBW-RELATED"/>
    <property type="match status" value="1"/>
</dbReference>
<dbReference type="CDD" id="cd16936">
    <property type="entry name" value="HATPase_RsbW-like"/>
    <property type="match status" value="1"/>
</dbReference>
<comment type="caution">
    <text evidence="3">The sequence shown here is derived from an EMBL/GenBank/DDBJ whole genome shotgun (WGS) entry which is preliminary data.</text>
</comment>
<keyword evidence="1" id="KW-0418">Kinase</keyword>
<proteinExistence type="predicted"/>
<reference evidence="3 4" key="1">
    <citation type="submission" date="2016-10" db="EMBL/GenBank/DDBJ databases">
        <title>Genome sequence of Streptomyces gilvigriseus MUSC 26.</title>
        <authorList>
            <person name="Lee L.-H."/>
            <person name="Ser H.-L."/>
        </authorList>
    </citation>
    <scope>NUCLEOTIDE SEQUENCE [LARGE SCALE GENOMIC DNA]</scope>
    <source>
        <strain evidence="3 4">MUSC 26</strain>
    </source>
</reference>
<dbReference type="STRING" id="1428644.BIV57_17815"/>
<dbReference type="Gene3D" id="3.30.565.10">
    <property type="entry name" value="Histidine kinase-like ATPase, C-terminal domain"/>
    <property type="match status" value="1"/>
</dbReference>
<feature type="domain" description="Histidine kinase/HSP90-like ATPase" evidence="2">
    <location>
        <begin position="36"/>
        <end position="162"/>
    </location>
</feature>
<dbReference type="OrthoDB" id="3867457at2"/>
<sequence length="190" mass="20784">MRTGGTAVLEPLWEELLAPEELGTSGALLVSCRLAPRYESVHDARNFVRTTLGRWSLSPLFDDVAVVASELVTNSLRHAMRVNRHQHAISMPPIEQSSQLRISMARRAARVVCAVRDPSPAGPIPQSVDEQAEAGRGLHLVESFSDRWGWHPLSGTGKVVWALFDGTDLPGIGAEAAHSDFRGLAAFHRY</sequence>
<keyword evidence="1" id="KW-0808">Transferase</keyword>
<dbReference type="AlphaFoldDB" id="A0A1J7C938"/>
<evidence type="ECO:0000256" key="1">
    <source>
        <dbReference type="ARBA" id="ARBA00022527"/>
    </source>
</evidence>
<dbReference type="InterPro" id="IPR036890">
    <property type="entry name" value="HATPase_C_sf"/>
</dbReference>
<accession>A0A1J7C938</accession>
<dbReference type="PANTHER" id="PTHR35526:SF3">
    <property type="entry name" value="ANTI-SIGMA-F FACTOR RSBW"/>
    <property type="match status" value="1"/>
</dbReference>